<gene>
    <name evidence="1" type="ORF">SAMN05421544_11610</name>
</gene>
<reference evidence="1 2" key="1">
    <citation type="submission" date="2016-10" db="EMBL/GenBank/DDBJ databases">
        <authorList>
            <person name="de Groot N.N."/>
        </authorList>
    </citation>
    <scope>NUCLEOTIDE SEQUENCE [LARGE SCALE GENOMIC DNA]</scope>
    <source>
        <strain evidence="1 2">DSM 24015</strain>
    </source>
</reference>
<evidence type="ECO:0000313" key="1">
    <source>
        <dbReference type="EMBL" id="SDE63536.1"/>
    </source>
</evidence>
<dbReference type="OrthoDB" id="799440at2"/>
<organism evidence="1 2">
    <name type="scientific">Riemerella columbipharyngis</name>
    <dbReference type="NCBI Taxonomy" id="1071918"/>
    <lineage>
        <taxon>Bacteria</taxon>
        <taxon>Pseudomonadati</taxon>
        <taxon>Bacteroidota</taxon>
        <taxon>Flavobacteriia</taxon>
        <taxon>Flavobacteriales</taxon>
        <taxon>Weeksellaceae</taxon>
        <taxon>Riemerella</taxon>
    </lineage>
</organism>
<keyword evidence="2" id="KW-1185">Reference proteome</keyword>
<dbReference type="Proteomes" id="UP000198517">
    <property type="component" value="Unassembled WGS sequence"/>
</dbReference>
<dbReference type="EMBL" id="FNAS01000016">
    <property type="protein sequence ID" value="SDE63536.1"/>
    <property type="molecule type" value="Genomic_DNA"/>
</dbReference>
<name>A0A1G7EJG0_9FLAO</name>
<proteinExistence type="predicted"/>
<evidence type="ECO:0000313" key="2">
    <source>
        <dbReference type="Proteomes" id="UP000198517"/>
    </source>
</evidence>
<sequence length="98" mass="11235">MNDIQLTDEYDLVFKKGDLAVSESSERHIEHLLIAAQGEYKESPLTGSDIQKAKHGKIDRMLDRHIRVQMEADGFHLEQLAITEKGIQIKGKYNEKNK</sequence>
<dbReference type="RefSeq" id="WP_092737420.1">
    <property type="nucleotide sequence ID" value="NZ_FNAS01000016.1"/>
</dbReference>
<dbReference type="STRING" id="1071918.SAMN05421544_11610"/>
<accession>A0A1G7EJG0</accession>
<protein>
    <submittedName>
        <fullName evidence="1">Uncharacterized protein</fullName>
    </submittedName>
</protein>
<dbReference type="AlphaFoldDB" id="A0A1G7EJG0"/>